<accession>A0A1V6M0R4</accession>
<comment type="caution">
    <text evidence="1">The sequence shown here is derived from an EMBL/GenBank/DDBJ whole genome shotgun (WGS) entry which is preliminary data.</text>
</comment>
<dbReference type="Proteomes" id="UP000242219">
    <property type="component" value="Unassembled WGS sequence"/>
</dbReference>
<dbReference type="EMBL" id="MJUW02000064">
    <property type="protein sequence ID" value="OQD46004.1"/>
    <property type="molecule type" value="Genomic_DNA"/>
</dbReference>
<dbReference type="AlphaFoldDB" id="A0A1V6M0R4"/>
<evidence type="ECO:0000313" key="1">
    <source>
        <dbReference type="EMBL" id="OQD46004.1"/>
    </source>
</evidence>
<evidence type="ECO:0000313" key="2">
    <source>
        <dbReference type="Proteomes" id="UP000242219"/>
    </source>
</evidence>
<reference evidence="1 2" key="1">
    <citation type="journal article" date="2016" name="Genome Announc.">
        <title>Draft Genome Sequence of the Anaerobic Ammonium-Oxidizing Bacterium 'Candidatus Brocadia sp. 40'.</title>
        <authorList>
            <person name="Ali M."/>
            <person name="Haroon M.F."/>
            <person name="Narita Y."/>
            <person name="Zhang L."/>
            <person name="Rangel Shaw D."/>
            <person name="Okabe S."/>
            <person name="Saikaly P.E."/>
        </authorList>
    </citation>
    <scope>NUCLEOTIDE SEQUENCE [LARGE SCALE GENOMIC DNA]</scope>
    <source>
        <strain evidence="1 2">40</strain>
    </source>
</reference>
<name>A0A1V6M0R4_9BACT</name>
<sequence>MNITNRVLTLNQNVANGTVDCVAGCRVILTPFELAALAIPGNPGFTLRCVLIADDPGELSDEVLFTFPLSRTFNNPLNLINADNVFTSTVSIDLLNEDTNGADEIRARFTLINNSTGQRVIRRSRQVQIVL</sequence>
<gene>
    <name evidence="1" type="ORF">BIY37_05515</name>
</gene>
<protein>
    <submittedName>
        <fullName evidence="1">Uncharacterized protein</fullName>
    </submittedName>
</protein>
<proteinExistence type="predicted"/>
<dbReference type="RefSeq" id="WP_070066823.1">
    <property type="nucleotide sequence ID" value="NZ_MJUW02000064.1"/>
</dbReference>
<organism evidence="1 2">
    <name type="scientific">Candidatus Brocadia sapporoensis</name>
    <dbReference type="NCBI Taxonomy" id="392547"/>
    <lineage>
        <taxon>Bacteria</taxon>
        <taxon>Pseudomonadati</taxon>
        <taxon>Planctomycetota</taxon>
        <taxon>Candidatus Brocadiia</taxon>
        <taxon>Candidatus Brocadiales</taxon>
        <taxon>Candidatus Brocadiaceae</taxon>
        <taxon>Candidatus Brocadia</taxon>
    </lineage>
</organism>
<keyword evidence="2" id="KW-1185">Reference proteome</keyword>